<feature type="transmembrane region" description="Helical" evidence="4">
    <location>
        <begin position="69"/>
        <end position="93"/>
    </location>
</feature>
<evidence type="ECO:0000256" key="4">
    <source>
        <dbReference type="SAM" id="Phobius"/>
    </source>
</evidence>
<dbReference type="EMBL" id="JAGQHS010000040">
    <property type="protein sequence ID" value="MCA9756056.1"/>
    <property type="molecule type" value="Genomic_DNA"/>
</dbReference>
<keyword evidence="4" id="KW-0472">Membrane</keyword>
<reference evidence="6" key="1">
    <citation type="submission" date="2020-04" db="EMBL/GenBank/DDBJ databases">
        <authorList>
            <person name="Zhang T."/>
        </authorList>
    </citation>
    <scope>NUCLEOTIDE SEQUENCE</scope>
    <source>
        <strain evidence="6">HKST-UBA02</strain>
    </source>
</reference>
<name>A0A956NBR3_UNCEI</name>
<keyword evidence="2" id="KW-0802">TPR repeat</keyword>
<evidence type="ECO:0000313" key="6">
    <source>
        <dbReference type="EMBL" id="MCA9756056.1"/>
    </source>
</evidence>
<dbReference type="AlphaFoldDB" id="A0A956NBR3"/>
<feature type="compositionally biased region" description="Basic and acidic residues" evidence="3">
    <location>
        <begin position="955"/>
        <end position="970"/>
    </location>
</feature>
<dbReference type="InterPro" id="IPR011990">
    <property type="entry name" value="TPR-like_helical_dom_sf"/>
</dbReference>
<feature type="repeat" description="TPR" evidence="2">
    <location>
        <begin position="864"/>
        <end position="897"/>
    </location>
</feature>
<evidence type="ECO:0000313" key="7">
    <source>
        <dbReference type="Proteomes" id="UP000739538"/>
    </source>
</evidence>
<feature type="repeat" description="TPR" evidence="2">
    <location>
        <begin position="737"/>
        <end position="770"/>
    </location>
</feature>
<sequence>MNDTPTTPDSSPRRRRKIRRRAVGPKLRYLLWFVFAAFAILAANSSYLASISFLEWSRGETYQNYFYQYMFLIHLVLGLLLVIPFVVFAWIHLRNTWDRPNRKPVRLGIALLVVSILLLLSGIALTRLDFFEIKDADIRRISYWLHVITPIAAIWLYVLHRLAGPKISWRIGLTWGTVAGGVVVAMVLLHTQDPRKWNQVGPEEGTKYFEPSLARTASGNFIPARTMMMDDYCAGCHEDAHNDWLGSAHRFSSFNNPAYLFSVRETREVAFARNGDVKASRFCAGCHDPVPFFSGAFDDPNFDDVNHPTSQAGITCTSCHAITNVNSTKGNSDFTIEEPLHYPFAYSDNAVLKYVNHTLVKANPDFHKKTFLKPLHQTAEYCAGCHKVHLPGELTEYKEWLRGQNHYDSYLLSGVSGHGARSFYYPPKSEPNCNGCHMKLRPSDDFAAKDFAGEGEKAVHDHLFPSANTAIAHWKATPETVQKQIEFNEGVMRVDIFGIHEGGTIDGPLMGPIRPTIPTLVAGQPYLLDVVIRTLKMGHHFTQGTVDSNEIWLDVVLRSNGQVIGRSGGMEPDGTVDPWSHFVNVYMLNRDGERVDRRNAQDIYVPLYNHQIPPGAGQVVQYGFVLPEDVTGPVDVDVTLRYRKFDTKYMQYVWGEDYKNTLPIMDMATDHVSLPVGSPGIQFASNGAETIESPYPMWQRWNDYGIGLFMKGNAGSEKGQLRQAANAFAQVEALGKPDGPLNLARVYIKEGRLDDAVDALGRAVSFDPPARRWSVAWFSGLVNKQNGYLDRAITEFRSILEDRYPELDEKGFDFTKDLVVRNELGQTYFERAKMERGDRSKKEGFLHLAEEQFAATLEIDAEDATAHYNLGLIYAQLGDEEKAETHRRLHAKYKPDENARDRAIALQRRANPAADHAAQATVIYPLQREGAPVLQQIVGPSPVGEDGNNSGVQRRTADLESGKASEDRSEAMTPPSESEES</sequence>
<dbReference type="InterPro" id="IPR036280">
    <property type="entry name" value="Multihaem_cyt_sf"/>
</dbReference>
<dbReference type="Pfam" id="PF13432">
    <property type="entry name" value="TPR_16"/>
    <property type="match status" value="2"/>
</dbReference>
<dbReference type="Proteomes" id="UP000739538">
    <property type="component" value="Unassembled WGS sequence"/>
</dbReference>
<dbReference type="Gene3D" id="1.10.1130.10">
    <property type="entry name" value="Flavocytochrome C3, Chain A"/>
    <property type="match status" value="1"/>
</dbReference>
<feature type="transmembrane region" description="Helical" evidence="4">
    <location>
        <begin position="141"/>
        <end position="159"/>
    </location>
</feature>
<feature type="transmembrane region" description="Helical" evidence="4">
    <location>
        <begin position="105"/>
        <end position="126"/>
    </location>
</feature>
<dbReference type="PROSITE" id="PS50005">
    <property type="entry name" value="TPR"/>
    <property type="match status" value="2"/>
</dbReference>
<dbReference type="SUPFAM" id="SSF48452">
    <property type="entry name" value="TPR-like"/>
    <property type="match status" value="1"/>
</dbReference>
<dbReference type="InterPro" id="IPR019734">
    <property type="entry name" value="TPR_rpt"/>
</dbReference>
<feature type="transmembrane region" description="Helical" evidence="4">
    <location>
        <begin position="171"/>
        <end position="189"/>
    </location>
</feature>
<reference evidence="6" key="2">
    <citation type="journal article" date="2021" name="Microbiome">
        <title>Successional dynamics and alternative stable states in a saline activated sludge microbial community over 9 years.</title>
        <authorList>
            <person name="Wang Y."/>
            <person name="Ye J."/>
            <person name="Ju F."/>
            <person name="Liu L."/>
            <person name="Boyd J.A."/>
            <person name="Deng Y."/>
            <person name="Parks D.H."/>
            <person name="Jiang X."/>
            <person name="Yin X."/>
            <person name="Woodcroft B.J."/>
            <person name="Tyson G.W."/>
            <person name="Hugenholtz P."/>
            <person name="Polz M.F."/>
            <person name="Zhang T."/>
        </authorList>
    </citation>
    <scope>NUCLEOTIDE SEQUENCE</scope>
    <source>
        <strain evidence="6">HKST-UBA02</strain>
    </source>
</reference>
<dbReference type="Gene3D" id="1.25.40.10">
    <property type="entry name" value="Tetratricopeptide repeat domain"/>
    <property type="match status" value="2"/>
</dbReference>
<feature type="region of interest" description="Disordered" evidence="3">
    <location>
        <begin position="937"/>
        <end position="981"/>
    </location>
</feature>
<accession>A0A956NBR3</accession>
<keyword evidence="4" id="KW-0812">Transmembrane</keyword>
<dbReference type="SUPFAM" id="SSF48695">
    <property type="entry name" value="Multiheme cytochromes"/>
    <property type="match status" value="1"/>
</dbReference>
<feature type="domain" description="Cytochrome c-552/4" evidence="5">
    <location>
        <begin position="233"/>
        <end position="320"/>
    </location>
</feature>
<evidence type="ECO:0000256" key="1">
    <source>
        <dbReference type="ARBA" id="ARBA00022729"/>
    </source>
</evidence>
<keyword evidence="1" id="KW-0732">Signal</keyword>
<dbReference type="InterPro" id="IPR023155">
    <property type="entry name" value="Cyt_c-552/4"/>
</dbReference>
<organism evidence="6 7">
    <name type="scientific">Eiseniibacteriota bacterium</name>
    <dbReference type="NCBI Taxonomy" id="2212470"/>
    <lineage>
        <taxon>Bacteria</taxon>
        <taxon>Candidatus Eiseniibacteriota</taxon>
    </lineage>
</organism>
<gene>
    <name evidence="6" type="ORF">KDA27_09660</name>
</gene>
<feature type="transmembrane region" description="Helical" evidence="4">
    <location>
        <begin position="29"/>
        <end position="49"/>
    </location>
</feature>
<dbReference type="InterPro" id="IPR051829">
    <property type="entry name" value="Multiheme_Cytochr_ET"/>
</dbReference>
<evidence type="ECO:0000259" key="5">
    <source>
        <dbReference type="Pfam" id="PF13435"/>
    </source>
</evidence>
<dbReference type="Pfam" id="PF13435">
    <property type="entry name" value="Cytochrome_C554"/>
    <property type="match status" value="1"/>
</dbReference>
<dbReference type="PANTHER" id="PTHR35038">
    <property type="entry name" value="DISSIMILATORY SULFITE REDUCTASE SIRA"/>
    <property type="match status" value="1"/>
</dbReference>
<evidence type="ECO:0000256" key="2">
    <source>
        <dbReference type="PROSITE-ProRule" id="PRU00339"/>
    </source>
</evidence>
<keyword evidence="4" id="KW-1133">Transmembrane helix</keyword>
<proteinExistence type="predicted"/>
<comment type="caution">
    <text evidence="6">The sequence shown here is derived from an EMBL/GenBank/DDBJ whole genome shotgun (WGS) entry which is preliminary data.</text>
</comment>
<evidence type="ECO:0000256" key="3">
    <source>
        <dbReference type="SAM" id="MobiDB-lite"/>
    </source>
</evidence>
<dbReference type="SMART" id="SM00028">
    <property type="entry name" value="TPR"/>
    <property type="match status" value="2"/>
</dbReference>
<protein>
    <submittedName>
        <fullName evidence="6">Tetratricopeptide repeat protein</fullName>
    </submittedName>
</protein>